<dbReference type="InterPro" id="IPR005467">
    <property type="entry name" value="His_kinase_dom"/>
</dbReference>
<dbReference type="InterPro" id="IPR004105">
    <property type="entry name" value="CheA-like_dim"/>
</dbReference>
<dbReference type="GO" id="GO:0005524">
    <property type="term" value="F:ATP binding"/>
    <property type="evidence" value="ECO:0007669"/>
    <property type="project" value="UniProtKB-KW"/>
</dbReference>
<dbReference type="Pfam" id="PF01584">
    <property type="entry name" value="CheW"/>
    <property type="match status" value="1"/>
</dbReference>
<dbReference type="PROSITE" id="PS50109">
    <property type="entry name" value="HIS_KIN"/>
    <property type="match status" value="1"/>
</dbReference>
<dbReference type="EMBL" id="CP047650">
    <property type="protein sequence ID" value="QHI97504.1"/>
    <property type="molecule type" value="Genomic_DNA"/>
</dbReference>
<evidence type="ECO:0000256" key="8">
    <source>
        <dbReference type="ARBA" id="ARBA00022777"/>
    </source>
</evidence>
<proteinExistence type="predicted"/>
<organism evidence="16 17">
    <name type="scientific">Xylophilus rhododendri</name>
    <dbReference type="NCBI Taxonomy" id="2697032"/>
    <lineage>
        <taxon>Bacteria</taxon>
        <taxon>Pseudomonadati</taxon>
        <taxon>Pseudomonadota</taxon>
        <taxon>Betaproteobacteria</taxon>
        <taxon>Burkholderiales</taxon>
        <taxon>Xylophilus</taxon>
    </lineage>
</organism>
<dbReference type="GO" id="GO:0005737">
    <property type="term" value="C:cytoplasm"/>
    <property type="evidence" value="ECO:0007669"/>
    <property type="project" value="InterPro"/>
</dbReference>
<dbReference type="PRINTS" id="PR00344">
    <property type="entry name" value="BCTRLSENSOR"/>
</dbReference>
<accession>A0A857J0V2</accession>
<keyword evidence="17" id="KW-1185">Reference proteome</keyword>
<evidence type="ECO:0000256" key="7">
    <source>
        <dbReference type="ARBA" id="ARBA00022741"/>
    </source>
</evidence>
<dbReference type="SMART" id="SM00387">
    <property type="entry name" value="HATPase_c"/>
    <property type="match status" value="1"/>
</dbReference>
<dbReference type="InterPro" id="IPR036061">
    <property type="entry name" value="CheW-like_dom_sf"/>
</dbReference>
<evidence type="ECO:0000256" key="2">
    <source>
        <dbReference type="ARBA" id="ARBA00012438"/>
    </source>
</evidence>
<dbReference type="InterPro" id="IPR004358">
    <property type="entry name" value="Sig_transdc_His_kin-like_C"/>
</dbReference>
<dbReference type="CDD" id="cd00088">
    <property type="entry name" value="HPT"/>
    <property type="match status" value="1"/>
</dbReference>
<reference evidence="16 17" key="1">
    <citation type="submission" date="2020-01" db="EMBL/GenBank/DDBJ databases">
        <title>Genome sequencing of strain KACC 21265.</title>
        <authorList>
            <person name="Heo J."/>
            <person name="Kim S.-J."/>
            <person name="Kim J.-S."/>
            <person name="Hong S.-B."/>
            <person name="Kwon S.-W."/>
        </authorList>
    </citation>
    <scope>NUCLEOTIDE SEQUENCE [LARGE SCALE GENOMIC DNA]</scope>
    <source>
        <strain evidence="16 17">KACC 21265</strain>
    </source>
</reference>
<dbReference type="Gene3D" id="2.30.30.40">
    <property type="entry name" value="SH3 Domains"/>
    <property type="match status" value="1"/>
</dbReference>
<evidence type="ECO:0000256" key="11">
    <source>
        <dbReference type="ARBA" id="ARBA00035100"/>
    </source>
</evidence>
<evidence type="ECO:0000256" key="5">
    <source>
        <dbReference type="ARBA" id="ARBA00022553"/>
    </source>
</evidence>
<keyword evidence="6" id="KW-0808">Transferase</keyword>
<dbReference type="CDD" id="cd16916">
    <property type="entry name" value="HATPase_CheA-like"/>
    <property type="match status" value="1"/>
</dbReference>
<dbReference type="SUPFAM" id="SSF47384">
    <property type="entry name" value="Homodimeric domain of signal transducing histidine kinase"/>
    <property type="match status" value="1"/>
</dbReference>
<dbReference type="EC" id="2.7.13.3" evidence="2"/>
<keyword evidence="8" id="KW-0418">Kinase</keyword>
<dbReference type="AlphaFoldDB" id="A0A857J0V2"/>
<protein>
    <recommendedName>
        <fullName evidence="3">Chemotaxis protein CheA</fullName>
        <ecNumber evidence="2">2.7.13.3</ecNumber>
    </recommendedName>
</protein>
<feature type="domain" description="CheW-like" evidence="14">
    <location>
        <begin position="527"/>
        <end position="656"/>
    </location>
</feature>
<dbReference type="Pfam" id="PF02518">
    <property type="entry name" value="HATPase_c"/>
    <property type="match status" value="1"/>
</dbReference>
<dbReference type="Gene3D" id="3.30.565.10">
    <property type="entry name" value="Histidine kinase-like ATPase, C-terminal domain"/>
    <property type="match status" value="1"/>
</dbReference>
<dbReference type="InterPro" id="IPR003594">
    <property type="entry name" value="HATPase_dom"/>
</dbReference>
<keyword evidence="4" id="KW-0145">Chemotaxis</keyword>
<feature type="domain" description="Histidine kinase" evidence="13">
    <location>
        <begin position="325"/>
        <end position="525"/>
    </location>
</feature>
<evidence type="ECO:0000256" key="4">
    <source>
        <dbReference type="ARBA" id="ARBA00022500"/>
    </source>
</evidence>
<dbReference type="SMART" id="SM00073">
    <property type="entry name" value="HPT"/>
    <property type="match status" value="1"/>
</dbReference>
<dbReference type="InterPro" id="IPR008207">
    <property type="entry name" value="Sig_transdc_His_kin_Hpt_dom"/>
</dbReference>
<dbReference type="PANTHER" id="PTHR43395:SF10">
    <property type="entry name" value="CHEMOTAXIS PROTEIN CHEA"/>
    <property type="match status" value="1"/>
</dbReference>
<evidence type="ECO:0000256" key="10">
    <source>
        <dbReference type="ARBA" id="ARBA00023012"/>
    </source>
</evidence>
<evidence type="ECO:0000256" key="9">
    <source>
        <dbReference type="ARBA" id="ARBA00022840"/>
    </source>
</evidence>
<evidence type="ECO:0000259" key="13">
    <source>
        <dbReference type="PROSITE" id="PS50109"/>
    </source>
</evidence>
<dbReference type="SMART" id="SM01231">
    <property type="entry name" value="H-kinase_dim"/>
    <property type="match status" value="1"/>
</dbReference>
<evidence type="ECO:0000313" key="16">
    <source>
        <dbReference type="EMBL" id="QHI97504.1"/>
    </source>
</evidence>
<dbReference type="SUPFAM" id="SSF55874">
    <property type="entry name" value="ATPase domain of HSP90 chaperone/DNA topoisomerase II/histidine kinase"/>
    <property type="match status" value="1"/>
</dbReference>
<keyword evidence="7" id="KW-0547">Nucleotide-binding</keyword>
<dbReference type="FunFam" id="3.30.565.10:FF:000016">
    <property type="entry name" value="Chemotaxis protein CheA, putative"/>
    <property type="match status" value="1"/>
</dbReference>
<evidence type="ECO:0000259" key="15">
    <source>
        <dbReference type="PROSITE" id="PS50894"/>
    </source>
</evidence>
<dbReference type="InterPro" id="IPR036097">
    <property type="entry name" value="HisK_dim/P_sf"/>
</dbReference>
<dbReference type="SUPFAM" id="SSF50341">
    <property type="entry name" value="CheW-like"/>
    <property type="match status" value="1"/>
</dbReference>
<dbReference type="GO" id="GO:0006935">
    <property type="term" value="P:chemotaxis"/>
    <property type="evidence" value="ECO:0007669"/>
    <property type="project" value="UniProtKB-KW"/>
</dbReference>
<dbReference type="Pfam" id="PF02895">
    <property type="entry name" value="H-kinase_dim"/>
    <property type="match status" value="1"/>
</dbReference>
<dbReference type="Gene3D" id="1.10.287.560">
    <property type="entry name" value="Histidine kinase CheA-like, homodimeric domain"/>
    <property type="match status" value="1"/>
</dbReference>
<evidence type="ECO:0000256" key="3">
    <source>
        <dbReference type="ARBA" id="ARBA00021495"/>
    </source>
</evidence>
<dbReference type="GO" id="GO:0000155">
    <property type="term" value="F:phosphorelay sensor kinase activity"/>
    <property type="evidence" value="ECO:0007669"/>
    <property type="project" value="InterPro"/>
</dbReference>
<keyword evidence="9" id="KW-0067">ATP-binding</keyword>
<comment type="function">
    <text evidence="11">Involved in the transmission of sensory signals from the chemoreceptors to the flagellar motors. CheA is autophosphorylated; it can transfer its phosphate group to either CheB or CheY.</text>
</comment>
<dbReference type="SUPFAM" id="SSF47226">
    <property type="entry name" value="Histidine-containing phosphotransfer domain, HPT domain"/>
    <property type="match status" value="1"/>
</dbReference>
<keyword evidence="5 12" id="KW-0597">Phosphoprotein</keyword>
<evidence type="ECO:0000256" key="1">
    <source>
        <dbReference type="ARBA" id="ARBA00000085"/>
    </source>
</evidence>
<dbReference type="InterPro" id="IPR051315">
    <property type="entry name" value="Bact_Chemotaxis_CheA"/>
</dbReference>
<dbReference type="PANTHER" id="PTHR43395">
    <property type="entry name" value="SENSOR HISTIDINE KINASE CHEA"/>
    <property type="match status" value="1"/>
</dbReference>
<comment type="catalytic activity">
    <reaction evidence="1">
        <text>ATP + protein L-histidine = ADP + protein N-phospho-L-histidine.</text>
        <dbReference type="EC" id="2.7.13.3"/>
    </reaction>
</comment>
<feature type="domain" description="HPt" evidence="15">
    <location>
        <begin position="1"/>
        <end position="103"/>
    </location>
</feature>
<evidence type="ECO:0000256" key="12">
    <source>
        <dbReference type="PROSITE-ProRule" id="PRU00110"/>
    </source>
</evidence>
<dbReference type="RefSeq" id="WP_160551022.1">
    <property type="nucleotide sequence ID" value="NZ_CP047650.1"/>
</dbReference>
<dbReference type="InterPro" id="IPR037006">
    <property type="entry name" value="CheA-like_homodim_sf"/>
</dbReference>
<dbReference type="InterPro" id="IPR002545">
    <property type="entry name" value="CheW-lke_dom"/>
</dbReference>
<dbReference type="Gene3D" id="1.20.120.160">
    <property type="entry name" value="HPT domain"/>
    <property type="match status" value="1"/>
</dbReference>
<dbReference type="InterPro" id="IPR036890">
    <property type="entry name" value="HATPase_C_sf"/>
</dbReference>
<dbReference type="PROSITE" id="PS50851">
    <property type="entry name" value="CHEW"/>
    <property type="match status" value="1"/>
</dbReference>
<evidence type="ECO:0000259" key="14">
    <source>
        <dbReference type="PROSITE" id="PS50851"/>
    </source>
</evidence>
<dbReference type="Proteomes" id="UP000464787">
    <property type="component" value="Chromosome"/>
</dbReference>
<dbReference type="Pfam" id="PF01627">
    <property type="entry name" value="Hpt"/>
    <property type="match status" value="1"/>
</dbReference>
<dbReference type="KEGG" id="xyk:GT347_05590"/>
<keyword evidence="10" id="KW-0902">Two-component regulatory system</keyword>
<feature type="modified residue" description="Phosphohistidine" evidence="12">
    <location>
        <position position="46"/>
    </location>
</feature>
<evidence type="ECO:0000256" key="6">
    <source>
        <dbReference type="ARBA" id="ARBA00022679"/>
    </source>
</evidence>
<dbReference type="SMART" id="SM00260">
    <property type="entry name" value="CheW"/>
    <property type="match status" value="1"/>
</dbReference>
<sequence>MQMDEALPTFIAESRELLHDMESALLGVLELDERQEAINAIFRAAHTIKGSAGLFGLDAIVGFTHVMESVLDRVREGELALDEPLVQLLLSCADHLAGCIRALAAGQAEPDEAARARPLQQRLQAYLGAEAGATPVAVPEAGAQAAQATTAGDWRIALGFGPDVLRNGMDPLSFVRYLQRLGELRELRLDRSRVPALEQLDPEACYLDLSLVLHTDADRASIEGTFEFVREDCRIEIVPPADGPQAGPSQPEPAEGIERIEAAAPTDTARPAEARKAEGPLIRVDADKLDQLIDLVGELVTASASATLAARATHHTVLQECNAALAGLIDEVRDCALQLRMVRIGSTFARFRRVVHDVSREIGKNIVLELHGEDTELDKTVVEKIADPLTHLVRNAMDHGIEPAALRLSRGKPETGTVTLDAYHDSGQVVIEVSDDGGGLDSQRILAKAVERGLVEAGRNLGEAEIFALIFEPGFSTAEQVSNLSGRGVGMDVVKRNIDALRGSVSLASTPGRGTTVRIRLPLTLALIDGFQVGVGRSVFVVPLESVVECIEYREEGGSGPAWAELRGKVLPFIRLRTLFEVGGMPPARQNIVVVRHAGQQFGLLVDTLYGEFQTVIKPLSPLFSQVRGISGSSIRGSGDVALILDVASLAEQAESGQGAAART</sequence>
<name>A0A857J0V2_9BURK</name>
<gene>
    <name evidence="16" type="ORF">GT347_05590</name>
</gene>
<dbReference type="PROSITE" id="PS50894">
    <property type="entry name" value="HPT"/>
    <property type="match status" value="1"/>
</dbReference>
<evidence type="ECO:0000313" key="17">
    <source>
        <dbReference type="Proteomes" id="UP000464787"/>
    </source>
</evidence>
<dbReference type="InterPro" id="IPR036641">
    <property type="entry name" value="HPT_dom_sf"/>
</dbReference>